<reference evidence="2" key="1">
    <citation type="submission" date="2022-04" db="EMBL/GenBank/DDBJ databases">
        <title>Whole genome sequence of Sphaerotilus sp. FB-5.</title>
        <authorList>
            <person name="Takeda M."/>
            <person name="Narihara S."/>
            <person name="Akimoto M."/>
            <person name="Akimoto R."/>
            <person name="Nishiyashiki S."/>
            <person name="Murakami T."/>
        </authorList>
    </citation>
    <scope>NUCLEOTIDE SEQUENCE</scope>
    <source>
        <strain evidence="2">FB-5</strain>
    </source>
</reference>
<keyword evidence="1" id="KW-0732">Signal</keyword>
<proteinExistence type="predicted"/>
<accession>A0ABM7YHJ2</accession>
<feature type="signal peptide" evidence="1">
    <location>
        <begin position="1"/>
        <end position="32"/>
    </location>
</feature>
<keyword evidence="3" id="KW-1185">Reference proteome</keyword>
<dbReference type="RefSeq" id="WP_251972039.1">
    <property type="nucleotide sequence ID" value="NZ_AP025730.1"/>
</dbReference>
<evidence type="ECO:0000313" key="3">
    <source>
        <dbReference type="Proteomes" id="UP001057498"/>
    </source>
</evidence>
<name>A0ABM7YHJ2_9BURK</name>
<feature type="chain" id="PRO_5046490456" evidence="1">
    <location>
        <begin position="33"/>
        <end position="88"/>
    </location>
</feature>
<protein>
    <submittedName>
        <fullName evidence="2">Uncharacterized protein</fullName>
    </submittedName>
</protein>
<evidence type="ECO:0000256" key="1">
    <source>
        <dbReference type="SAM" id="SignalP"/>
    </source>
</evidence>
<gene>
    <name evidence="2" type="ORF">CATMQ487_07520</name>
</gene>
<evidence type="ECO:0000313" key="2">
    <source>
        <dbReference type="EMBL" id="BDI03782.1"/>
    </source>
</evidence>
<dbReference type="Proteomes" id="UP001057498">
    <property type="component" value="Chromosome"/>
</dbReference>
<dbReference type="EMBL" id="AP025730">
    <property type="protein sequence ID" value="BDI03782.1"/>
    <property type="molecule type" value="Genomic_DNA"/>
</dbReference>
<organism evidence="2 3">
    <name type="scientific">Sphaerotilus microaerophilus</name>
    <dbReference type="NCBI Taxonomy" id="2914710"/>
    <lineage>
        <taxon>Bacteria</taxon>
        <taxon>Pseudomonadati</taxon>
        <taxon>Pseudomonadota</taxon>
        <taxon>Betaproteobacteria</taxon>
        <taxon>Burkholderiales</taxon>
        <taxon>Sphaerotilaceae</taxon>
        <taxon>Sphaerotilus</taxon>
    </lineage>
</organism>
<sequence length="88" mass="9005">MNAHLNANRRNDRAFAATLAAMATALCLLPLAGEFGRSASGANPAPGAATQAVAQAGVTVLEPVVITSQRAARQARLAQDDRPATPKI</sequence>